<dbReference type="EMBL" id="CP002869">
    <property type="protein sequence ID" value="AEI45933.1"/>
    <property type="molecule type" value="Genomic_DNA"/>
</dbReference>
<dbReference type="PATRIC" id="fig|1036673.3.peg.6933"/>
<accession>F8F7C4</accession>
<dbReference type="RefSeq" id="WP_013921074.1">
    <property type="nucleotide sequence ID" value="NC_015690.1"/>
</dbReference>
<dbReference type="HOGENOM" id="CLU_1114936_0_0_9"/>
<feature type="compositionally biased region" description="Low complexity" evidence="1">
    <location>
        <begin position="231"/>
        <end position="249"/>
    </location>
</feature>
<dbReference type="Proteomes" id="UP000006620">
    <property type="component" value="Chromosome"/>
</dbReference>
<feature type="chain" id="PRO_5003370050" description="LysM domain-containing protein" evidence="2">
    <location>
        <begin position="24"/>
        <end position="249"/>
    </location>
</feature>
<keyword evidence="2" id="KW-0732">Signal</keyword>
<feature type="signal peptide" evidence="2">
    <location>
        <begin position="1"/>
        <end position="23"/>
    </location>
</feature>
<feature type="compositionally biased region" description="Low complexity" evidence="1">
    <location>
        <begin position="27"/>
        <end position="49"/>
    </location>
</feature>
<dbReference type="KEGG" id="pms:KNP414_07429"/>
<evidence type="ECO:0000256" key="2">
    <source>
        <dbReference type="SAM" id="SignalP"/>
    </source>
</evidence>
<organism evidence="3 4">
    <name type="scientific">Paenibacillus mucilaginosus (strain KNP414)</name>
    <dbReference type="NCBI Taxonomy" id="1036673"/>
    <lineage>
        <taxon>Bacteria</taxon>
        <taxon>Bacillati</taxon>
        <taxon>Bacillota</taxon>
        <taxon>Bacilli</taxon>
        <taxon>Bacillales</taxon>
        <taxon>Paenibacillaceae</taxon>
        <taxon>Paenibacillus</taxon>
    </lineage>
</organism>
<gene>
    <name evidence="3" type="ordered locus">KNP414_07429</name>
</gene>
<protein>
    <recommendedName>
        <fullName evidence="5">LysM domain-containing protein</fullName>
    </recommendedName>
</protein>
<feature type="region of interest" description="Disordered" evidence="1">
    <location>
        <begin position="27"/>
        <end position="52"/>
    </location>
</feature>
<reference evidence="3 4" key="2">
    <citation type="journal article" date="2013" name="Genome Announc.">
        <title>Genome Sequence of Growth-Improving Paenibacillus mucilaginosus Strain KNP414.</title>
        <authorList>
            <person name="Lu J.J."/>
            <person name="Wang J.F."/>
            <person name="Hu X.F."/>
        </authorList>
    </citation>
    <scope>NUCLEOTIDE SEQUENCE [LARGE SCALE GENOMIC DNA]</scope>
    <source>
        <strain evidence="3 4">KNP414</strain>
    </source>
</reference>
<evidence type="ECO:0000313" key="3">
    <source>
        <dbReference type="EMBL" id="AEI45933.1"/>
    </source>
</evidence>
<feature type="region of interest" description="Disordered" evidence="1">
    <location>
        <begin position="224"/>
        <end position="249"/>
    </location>
</feature>
<evidence type="ECO:0000313" key="4">
    <source>
        <dbReference type="Proteomes" id="UP000006620"/>
    </source>
</evidence>
<evidence type="ECO:0008006" key="5">
    <source>
        <dbReference type="Google" id="ProtNLM"/>
    </source>
</evidence>
<reference evidence="4" key="1">
    <citation type="submission" date="2011-06" db="EMBL/GenBank/DDBJ databases">
        <title>Complete genome sequence of Paenibacillus mucilaginosus KNP414.</title>
        <authorList>
            <person name="Wang J."/>
            <person name="Hu S."/>
            <person name="Hu X."/>
            <person name="Zhang B."/>
            <person name="Dong D."/>
            <person name="Zhang S."/>
            <person name="Zhao K."/>
            <person name="Wu D."/>
        </authorList>
    </citation>
    <scope>NUCLEOTIDE SEQUENCE [LARGE SCALE GENOMIC DNA]</scope>
    <source>
        <strain evidence="4">KNP414</strain>
    </source>
</reference>
<sequence length="249" mass="25616">MNKKMLPLTIAIGLMAIAGTAYAQTTTSTTGTDTSSAQTQTQSAPAASADRISGLKGKGGFGKGTSWNNTELLSLLGLDADGLKTELQAGKSLSEIAAAKGVTDQAVIDLLVKQETARLDQAVTDGKLTQAQADERKAQLSTQIAEKIKQQGAGFDKGRGGKGGRGGFHGMSEAAGVLGMTEQEVLDGLKAGKSLSEIAAEKGVDKQKLIDALLQKEEERIKTFVDHKRTAPAASPSTGTSSSTAAPQA</sequence>
<proteinExistence type="predicted"/>
<dbReference type="AlphaFoldDB" id="F8F7C4"/>
<name>F8F7C4_PAEMK</name>
<evidence type="ECO:0000256" key="1">
    <source>
        <dbReference type="SAM" id="MobiDB-lite"/>
    </source>
</evidence>